<organism evidence="2 3">
    <name type="scientific">Sphingorhabdus arenilitoris</name>
    <dbReference type="NCBI Taxonomy" id="1490041"/>
    <lineage>
        <taxon>Bacteria</taxon>
        <taxon>Pseudomonadati</taxon>
        <taxon>Pseudomonadota</taxon>
        <taxon>Alphaproteobacteria</taxon>
        <taxon>Sphingomonadales</taxon>
        <taxon>Sphingomonadaceae</taxon>
        <taxon>Sphingorhabdus</taxon>
    </lineage>
</organism>
<sequence length="209" mass="23438">MTDMPLPLPDYYDDLNACLDHIETVLADGVTNRKAPAHHPVVASLTHDGAPTQRVMILREIDWQAQRMRFHTDRRSAKVGQVDSRQEMSVLIYDEAAKLQLRFEGTGRTDIASNADEAWTRSTAFARRCYMAEAAPGSASASPTSGLPSWIEGKQPDEAQLTDARDNFAVLYFAFDRIDWLYLANAGHRRAQFIFDPVAQGWSGQWVVP</sequence>
<dbReference type="Pfam" id="PF12766">
    <property type="entry name" value="Pyridox_oxase_2"/>
    <property type="match status" value="1"/>
</dbReference>
<accession>A0ABV8RGP8</accession>
<evidence type="ECO:0000259" key="1">
    <source>
        <dbReference type="Pfam" id="PF12766"/>
    </source>
</evidence>
<dbReference type="EMBL" id="JBHSDH010000013">
    <property type="protein sequence ID" value="MFC4292055.1"/>
    <property type="molecule type" value="Genomic_DNA"/>
</dbReference>
<feature type="domain" description="Pyridoxamine 5'-phosphate oxidase Alr4036 family FMN-binding" evidence="1">
    <location>
        <begin position="28"/>
        <end position="106"/>
    </location>
</feature>
<evidence type="ECO:0000313" key="3">
    <source>
        <dbReference type="Proteomes" id="UP001595887"/>
    </source>
</evidence>
<dbReference type="InterPro" id="IPR024624">
    <property type="entry name" value="Pyridox_Oxase_Alr4036_FMN-bd"/>
</dbReference>
<comment type="caution">
    <text evidence="2">The sequence shown here is derived from an EMBL/GenBank/DDBJ whole genome shotgun (WGS) entry which is preliminary data.</text>
</comment>
<dbReference type="Gene3D" id="2.30.110.10">
    <property type="entry name" value="Electron Transport, Fmn-binding Protein, Chain A"/>
    <property type="match status" value="1"/>
</dbReference>
<gene>
    <name evidence="2" type="ORF">ACFOWX_06470</name>
</gene>
<name>A0ABV8RGP8_9SPHN</name>
<evidence type="ECO:0000313" key="2">
    <source>
        <dbReference type="EMBL" id="MFC4292055.1"/>
    </source>
</evidence>
<dbReference type="Proteomes" id="UP001595887">
    <property type="component" value="Unassembled WGS sequence"/>
</dbReference>
<dbReference type="SUPFAM" id="SSF50475">
    <property type="entry name" value="FMN-binding split barrel"/>
    <property type="match status" value="1"/>
</dbReference>
<dbReference type="InterPro" id="IPR012349">
    <property type="entry name" value="Split_barrel_FMN-bd"/>
</dbReference>
<reference evidence="3" key="1">
    <citation type="journal article" date="2019" name="Int. J. Syst. Evol. Microbiol.">
        <title>The Global Catalogue of Microorganisms (GCM) 10K type strain sequencing project: providing services to taxonomists for standard genome sequencing and annotation.</title>
        <authorList>
            <consortium name="The Broad Institute Genomics Platform"/>
            <consortium name="The Broad Institute Genome Sequencing Center for Infectious Disease"/>
            <person name="Wu L."/>
            <person name="Ma J."/>
        </authorList>
    </citation>
    <scope>NUCLEOTIDE SEQUENCE [LARGE SCALE GENOMIC DNA]</scope>
    <source>
        <strain evidence="3">CECT 8531</strain>
    </source>
</reference>
<proteinExistence type="predicted"/>
<dbReference type="RefSeq" id="WP_381422422.1">
    <property type="nucleotide sequence ID" value="NZ_JBHSDH010000013.1"/>
</dbReference>
<keyword evidence="3" id="KW-1185">Reference proteome</keyword>
<protein>
    <submittedName>
        <fullName evidence="2">Pyridoxamine 5'-phosphate oxidase family protein</fullName>
    </submittedName>
</protein>